<reference evidence="2 3" key="1">
    <citation type="submission" date="2022-05" db="EMBL/GenBank/DDBJ databases">
        <authorList>
            <consortium name="Genoscope - CEA"/>
            <person name="William W."/>
        </authorList>
    </citation>
    <scope>NUCLEOTIDE SEQUENCE [LARGE SCALE GENOMIC DNA]</scope>
</reference>
<dbReference type="Proteomes" id="UP001159428">
    <property type="component" value="Unassembled WGS sequence"/>
</dbReference>
<comment type="caution">
    <text evidence="2">The sequence shown here is derived from an EMBL/GenBank/DDBJ whole genome shotgun (WGS) entry which is preliminary data.</text>
</comment>
<name>A0AAU9XXA5_9CNID</name>
<evidence type="ECO:0000313" key="2">
    <source>
        <dbReference type="EMBL" id="CAH3160794.1"/>
    </source>
</evidence>
<proteinExistence type="predicted"/>
<gene>
    <name evidence="2" type="ORF">PMEA_00032642</name>
</gene>
<organism evidence="2 3">
    <name type="scientific">Pocillopora meandrina</name>
    <dbReference type="NCBI Taxonomy" id="46732"/>
    <lineage>
        <taxon>Eukaryota</taxon>
        <taxon>Metazoa</taxon>
        <taxon>Cnidaria</taxon>
        <taxon>Anthozoa</taxon>
        <taxon>Hexacorallia</taxon>
        <taxon>Scleractinia</taxon>
        <taxon>Astrocoeniina</taxon>
        <taxon>Pocilloporidae</taxon>
        <taxon>Pocillopora</taxon>
    </lineage>
</organism>
<dbReference type="AlphaFoldDB" id="A0AAU9XXA5"/>
<feature type="region of interest" description="Disordered" evidence="1">
    <location>
        <begin position="28"/>
        <end position="51"/>
    </location>
</feature>
<evidence type="ECO:0000313" key="3">
    <source>
        <dbReference type="Proteomes" id="UP001159428"/>
    </source>
</evidence>
<dbReference type="EMBL" id="CALNXJ010000077">
    <property type="protein sequence ID" value="CAH3160794.1"/>
    <property type="molecule type" value="Genomic_DNA"/>
</dbReference>
<accession>A0AAU9XXA5</accession>
<feature type="non-terminal residue" evidence="2">
    <location>
        <position position="1"/>
    </location>
</feature>
<evidence type="ECO:0000256" key="1">
    <source>
        <dbReference type="SAM" id="MobiDB-lite"/>
    </source>
</evidence>
<sequence>SKQLDVKLEKFFTKVRKKDDLDYEPDSLQDGEFANSNKVHKGKAPFHHEGCNKHPHASLALTNEGEEMLWSKGLLRGPVMEFSDSNYVVSFDAAF</sequence>
<keyword evidence="3" id="KW-1185">Reference proteome</keyword>
<protein>
    <submittedName>
        <fullName evidence="2">Uncharacterized protein</fullName>
    </submittedName>
</protein>